<dbReference type="InterPro" id="IPR037027">
    <property type="entry name" value="YqgF/RNaseH-like_dom_sf"/>
</dbReference>
<dbReference type="NCBIfam" id="TIGR00250">
    <property type="entry name" value="RNAse_H_YqgF"/>
    <property type="match status" value="1"/>
</dbReference>
<evidence type="ECO:0000256" key="1">
    <source>
        <dbReference type="ARBA" id="ARBA00022490"/>
    </source>
</evidence>
<keyword evidence="4" id="KW-0378">Hydrolase</keyword>
<dbReference type="Gene3D" id="3.30.420.140">
    <property type="entry name" value="YqgF/RNase H-like domain"/>
    <property type="match status" value="1"/>
</dbReference>
<dbReference type="SUPFAM" id="SSF53098">
    <property type="entry name" value="Ribonuclease H-like"/>
    <property type="match status" value="1"/>
</dbReference>
<dbReference type="PANTHER" id="PTHR33317:SF4">
    <property type="entry name" value="POLYNUCLEOTIDYL TRANSFERASE, RIBONUCLEASE H-LIKE SUPERFAMILY PROTEIN"/>
    <property type="match status" value="1"/>
</dbReference>
<dbReference type="InterPro" id="IPR012337">
    <property type="entry name" value="RNaseH-like_sf"/>
</dbReference>
<dbReference type="EMBL" id="CAEZSJ010000122">
    <property type="protein sequence ID" value="CAB4544008.1"/>
    <property type="molecule type" value="Genomic_DNA"/>
</dbReference>
<accession>A0A6J6C124</accession>
<dbReference type="InterPro" id="IPR005227">
    <property type="entry name" value="YqgF"/>
</dbReference>
<evidence type="ECO:0000256" key="3">
    <source>
        <dbReference type="ARBA" id="ARBA00022722"/>
    </source>
</evidence>
<reference evidence="6" key="1">
    <citation type="submission" date="2020-05" db="EMBL/GenBank/DDBJ databases">
        <authorList>
            <person name="Chiriac C."/>
            <person name="Salcher M."/>
            <person name="Ghai R."/>
            <person name="Kavagutti S V."/>
        </authorList>
    </citation>
    <scope>NUCLEOTIDE SEQUENCE</scope>
</reference>
<dbReference type="InterPro" id="IPR006641">
    <property type="entry name" value="YqgF/RNaseH-like_dom"/>
</dbReference>
<dbReference type="AlphaFoldDB" id="A0A6J6C124"/>
<dbReference type="Pfam" id="PF03652">
    <property type="entry name" value="RuvX"/>
    <property type="match status" value="1"/>
</dbReference>
<evidence type="ECO:0000256" key="4">
    <source>
        <dbReference type="ARBA" id="ARBA00022801"/>
    </source>
</evidence>
<dbReference type="GO" id="GO:0000967">
    <property type="term" value="P:rRNA 5'-end processing"/>
    <property type="evidence" value="ECO:0007669"/>
    <property type="project" value="TreeGrafter"/>
</dbReference>
<keyword evidence="2" id="KW-0690">Ribosome biogenesis</keyword>
<dbReference type="PANTHER" id="PTHR33317">
    <property type="entry name" value="POLYNUCLEOTIDYL TRANSFERASE, RIBONUCLEASE H-LIKE SUPERFAMILY PROTEIN"/>
    <property type="match status" value="1"/>
</dbReference>
<keyword evidence="3" id="KW-0540">Nuclease</keyword>
<gene>
    <name evidence="6" type="ORF">UFOPK1425_00715</name>
    <name evidence="7" type="ORF">UFOPK1842_00248</name>
</gene>
<dbReference type="GO" id="GO:0004518">
    <property type="term" value="F:nuclease activity"/>
    <property type="evidence" value="ECO:0007669"/>
    <property type="project" value="UniProtKB-KW"/>
</dbReference>
<dbReference type="GO" id="GO:0016787">
    <property type="term" value="F:hydrolase activity"/>
    <property type="evidence" value="ECO:0007669"/>
    <property type="project" value="UniProtKB-KW"/>
</dbReference>
<feature type="domain" description="YqgF/RNase H-like" evidence="5">
    <location>
        <begin position="4"/>
        <end position="103"/>
    </location>
</feature>
<dbReference type="EMBL" id="CAEZUQ010000017">
    <property type="protein sequence ID" value="CAB4602323.1"/>
    <property type="molecule type" value="Genomic_DNA"/>
</dbReference>
<name>A0A6J6C124_9ZZZZ</name>
<sequence>MQRGRRIAFDFGDVRIGVAVTDPSGILASPLAYLPNSQGALEIELKRLYQEYDPIYTAIGFPIHLSGAEGEKSRAVKGFAELIQTITTSPIYLIDERMTTVSANRTLREAGHDSKSSKEQIDSMAATAILESALNQERIQGEPMNRF</sequence>
<organism evidence="6">
    <name type="scientific">freshwater metagenome</name>
    <dbReference type="NCBI Taxonomy" id="449393"/>
    <lineage>
        <taxon>unclassified sequences</taxon>
        <taxon>metagenomes</taxon>
        <taxon>ecological metagenomes</taxon>
    </lineage>
</organism>
<keyword evidence="1" id="KW-0963">Cytoplasm</keyword>
<evidence type="ECO:0000313" key="6">
    <source>
        <dbReference type="EMBL" id="CAB4544008.1"/>
    </source>
</evidence>
<evidence type="ECO:0000259" key="5">
    <source>
        <dbReference type="SMART" id="SM00732"/>
    </source>
</evidence>
<evidence type="ECO:0000313" key="7">
    <source>
        <dbReference type="EMBL" id="CAB4602323.1"/>
    </source>
</evidence>
<dbReference type="HAMAP" id="MF_00651">
    <property type="entry name" value="Nuclease_YqgF"/>
    <property type="match status" value="1"/>
</dbReference>
<protein>
    <submittedName>
        <fullName evidence="6">Unannotated protein</fullName>
    </submittedName>
</protein>
<dbReference type="GO" id="GO:0005829">
    <property type="term" value="C:cytosol"/>
    <property type="evidence" value="ECO:0007669"/>
    <property type="project" value="TreeGrafter"/>
</dbReference>
<dbReference type="SMART" id="SM00732">
    <property type="entry name" value="YqgFc"/>
    <property type="match status" value="1"/>
</dbReference>
<evidence type="ECO:0000256" key="2">
    <source>
        <dbReference type="ARBA" id="ARBA00022517"/>
    </source>
</evidence>
<dbReference type="CDD" id="cd16964">
    <property type="entry name" value="YqgF"/>
    <property type="match status" value="1"/>
</dbReference>
<proteinExistence type="inferred from homology"/>